<keyword evidence="7" id="KW-1185">Reference proteome</keyword>
<name>A0AAW0BT90_9AGAR</name>
<dbReference type="EMBL" id="JAWWNJ010000026">
    <property type="protein sequence ID" value="KAK7029834.1"/>
    <property type="molecule type" value="Genomic_DNA"/>
</dbReference>
<dbReference type="Gene3D" id="3.40.50.410">
    <property type="entry name" value="von Willebrand factor, type A domain"/>
    <property type="match status" value="1"/>
</dbReference>
<protein>
    <submittedName>
        <fullName evidence="6">von Willebrand factor type A domain-containing protein</fullName>
    </submittedName>
</protein>
<dbReference type="SMART" id="SM00609">
    <property type="entry name" value="VIT"/>
    <property type="match status" value="1"/>
</dbReference>
<dbReference type="Pfam" id="PF13768">
    <property type="entry name" value="VWA_3"/>
    <property type="match status" value="1"/>
</dbReference>
<evidence type="ECO:0000259" key="4">
    <source>
        <dbReference type="PROSITE" id="PS50234"/>
    </source>
</evidence>
<accession>A0AAW0BT90</accession>
<dbReference type="CDD" id="cd00202">
    <property type="entry name" value="ZnF_GATA"/>
    <property type="match status" value="1"/>
</dbReference>
<organism evidence="6 7">
    <name type="scientific">Favolaschia claudopus</name>
    <dbReference type="NCBI Taxonomy" id="2862362"/>
    <lineage>
        <taxon>Eukaryota</taxon>
        <taxon>Fungi</taxon>
        <taxon>Dikarya</taxon>
        <taxon>Basidiomycota</taxon>
        <taxon>Agaricomycotina</taxon>
        <taxon>Agaricomycetes</taxon>
        <taxon>Agaricomycetidae</taxon>
        <taxon>Agaricales</taxon>
        <taxon>Marasmiineae</taxon>
        <taxon>Mycenaceae</taxon>
        <taxon>Favolaschia</taxon>
    </lineage>
</organism>
<dbReference type="AlphaFoldDB" id="A0AAW0BT90"/>
<proteinExistence type="predicted"/>
<dbReference type="Gene3D" id="3.30.50.10">
    <property type="entry name" value="Erythroid Transcription Factor GATA-1, subunit A"/>
    <property type="match status" value="1"/>
</dbReference>
<gene>
    <name evidence="6" type="ORF">R3P38DRAFT_3188711</name>
</gene>
<feature type="domain" description="GATA-type" evidence="3">
    <location>
        <begin position="674"/>
        <end position="731"/>
    </location>
</feature>
<feature type="region of interest" description="Disordered" evidence="2">
    <location>
        <begin position="622"/>
        <end position="669"/>
    </location>
</feature>
<feature type="domain" description="VIT" evidence="5">
    <location>
        <begin position="1"/>
        <end position="86"/>
    </location>
</feature>
<dbReference type="PROSITE" id="PS51468">
    <property type="entry name" value="VIT"/>
    <property type="match status" value="1"/>
</dbReference>
<dbReference type="InterPro" id="IPR000679">
    <property type="entry name" value="Znf_GATA"/>
</dbReference>
<dbReference type="SUPFAM" id="SSF57716">
    <property type="entry name" value="Glucocorticoid receptor-like (DNA-binding domain)"/>
    <property type="match status" value="1"/>
</dbReference>
<comment type="caution">
    <text evidence="6">The sequence shown here is derived from an EMBL/GenBank/DDBJ whole genome shotgun (WGS) entry which is preliminary data.</text>
</comment>
<dbReference type="GO" id="GO:0043565">
    <property type="term" value="F:sequence-specific DNA binding"/>
    <property type="evidence" value="ECO:0007669"/>
    <property type="project" value="InterPro"/>
</dbReference>
<dbReference type="PANTHER" id="PTHR45737">
    <property type="entry name" value="VON WILLEBRAND FACTOR A DOMAIN-CONTAINING PROTEIN 5A"/>
    <property type="match status" value="1"/>
</dbReference>
<keyword evidence="1" id="KW-0863">Zinc-finger</keyword>
<dbReference type="InterPro" id="IPR036465">
    <property type="entry name" value="vWFA_dom_sf"/>
</dbReference>
<dbReference type="PROSITE" id="PS50114">
    <property type="entry name" value="GATA_ZN_FINGER_2"/>
    <property type="match status" value="1"/>
</dbReference>
<dbReference type="SMART" id="SM00327">
    <property type="entry name" value="VWA"/>
    <property type="match status" value="1"/>
</dbReference>
<dbReference type="SMART" id="SM00401">
    <property type="entry name" value="ZnF_GATA"/>
    <property type="match status" value="1"/>
</dbReference>
<dbReference type="InterPro" id="IPR013694">
    <property type="entry name" value="VIT"/>
</dbReference>
<dbReference type="GO" id="GO:0008270">
    <property type="term" value="F:zinc ion binding"/>
    <property type="evidence" value="ECO:0007669"/>
    <property type="project" value="UniProtKB-KW"/>
</dbReference>
<keyword evidence="1" id="KW-0862">Zinc</keyword>
<feature type="compositionally biased region" description="Polar residues" evidence="2">
    <location>
        <begin position="659"/>
        <end position="669"/>
    </location>
</feature>
<dbReference type="PROSITE" id="PS50234">
    <property type="entry name" value="VWFA"/>
    <property type="match status" value="1"/>
</dbReference>
<dbReference type="SUPFAM" id="SSF53300">
    <property type="entry name" value="vWA-like"/>
    <property type="match status" value="1"/>
</dbReference>
<dbReference type="Proteomes" id="UP001362999">
    <property type="component" value="Unassembled WGS sequence"/>
</dbReference>
<feature type="domain" description="VWFA" evidence="4">
    <location>
        <begin position="236"/>
        <end position="422"/>
    </location>
</feature>
<dbReference type="GO" id="GO:0006355">
    <property type="term" value="P:regulation of DNA-templated transcription"/>
    <property type="evidence" value="ECO:0007669"/>
    <property type="project" value="InterPro"/>
</dbReference>
<reference evidence="6 7" key="1">
    <citation type="journal article" date="2024" name="J Genomics">
        <title>Draft genome sequencing and assembly of Favolaschia claudopus CIRM-BRFM 2984 isolated from oak limbs.</title>
        <authorList>
            <person name="Navarro D."/>
            <person name="Drula E."/>
            <person name="Chaduli D."/>
            <person name="Cazenave R."/>
            <person name="Ahrendt S."/>
            <person name="Wang J."/>
            <person name="Lipzen A."/>
            <person name="Daum C."/>
            <person name="Barry K."/>
            <person name="Grigoriev I.V."/>
            <person name="Favel A."/>
            <person name="Rosso M.N."/>
            <person name="Martin F."/>
        </authorList>
    </citation>
    <scope>NUCLEOTIDE SEQUENCE [LARGE SCALE GENOMIC DNA]</scope>
    <source>
        <strain evidence="6 7">CIRM-BRFM 2984</strain>
    </source>
</reference>
<evidence type="ECO:0000256" key="2">
    <source>
        <dbReference type="SAM" id="MobiDB-lite"/>
    </source>
</evidence>
<dbReference type="InterPro" id="IPR002035">
    <property type="entry name" value="VWF_A"/>
</dbReference>
<dbReference type="InterPro" id="IPR013088">
    <property type="entry name" value="Znf_NHR/GATA"/>
</dbReference>
<evidence type="ECO:0000259" key="3">
    <source>
        <dbReference type="PROSITE" id="PS50114"/>
    </source>
</evidence>
<dbReference type="PROSITE" id="PS00344">
    <property type="entry name" value="GATA_ZN_FINGER_1"/>
    <property type="match status" value="1"/>
</dbReference>
<dbReference type="PANTHER" id="PTHR45737:SF6">
    <property type="entry name" value="VON WILLEBRAND FACTOR A DOMAIN-CONTAINING PROTEIN 5A"/>
    <property type="match status" value="1"/>
</dbReference>
<keyword evidence="1" id="KW-0479">Metal-binding</keyword>
<sequence length="851" mass="92781">MPLEAVHSFPIPARAAVTSFALVKEDGRRVLGRVHENAEAKALYETAVSQAKAAAFLQQRTADVFEVAVGNVLPHEQVQIELVYVTELTEDEENDSFRFHLPVHIGSRYGLAPSSFDYRSWNFTPPALPRTPFLQILVNVEAVAPISKIGSPSHTISAELGHDSSLPYAQDLPFANYARVSLSSESALDKDFVLTVKSAGIDSPRCVAELHPVNHTTALAFTVVPRFQLPNLPRQEFVFLVDRSGSMRGARIEAAKRALVVMLRSLPAKGSHLQVLSFGSECTALWDEGSQPYNQAMLDHATKHVDGMDADYGGTEIRQALARCCETRRTDRPTSVFVLTDGAAWDLDGVFSVVKGAVASAPVQAYLRVFVLGIGDSGTAMCTGIARAGNGACMTVGEKETSFTGKVARLLKASRTPMFTSIVVDWGGCDETAFDDVEEDGEDGFVFVLEEEETPESTATMQVISLFDETVDPLQVDLYLPPIVPAVVLPPFAPIQQSPINIRSLSPGNRLSVYAILQGKNVPKTVTLTALTVDGSKVQLVVPVTFSSLPNVPNTQPAIHALAARKLIQDLEDGQHAISIADDTDLLARTVKASIVRLATTYSISSSHTSWVAVDESSGVPCRFSKEPPPPSTPTATPTSGDTQYVRRRSSKEPPPLSIPTNTPTSGDSQYVRRRCFTCKKTDSPSWRRSSLHPGKIVCNRCGLWERTLSHPRPATFKQPNDEQPETKRARMHMSSVPHSEYPLEALARFQSFDGSFSSDVLLSVIFKFNVSVEDARAELYARAAPFYVSEVFATVIGMVYMCTKLGPTIERESWEAMYDKARVFMEGILLDLGSCATVAELEAEARAVLA</sequence>
<evidence type="ECO:0000313" key="7">
    <source>
        <dbReference type="Proteomes" id="UP001362999"/>
    </source>
</evidence>
<evidence type="ECO:0000256" key="1">
    <source>
        <dbReference type="PROSITE-ProRule" id="PRU00094"/>
    </source>
</evidence>
<evidence type="ECO:0000259" key="5">
    <source>
        <dbReference type="PROSITE" id="PS51468"/>
    </source>
</evidence>
<evidence type="ECO:0000313" key="6">
    <source>
        <dbReference type="EMBL" id="KAK7029834.1"/>
    </source>
</evidence>
<dbReference type="Pfam" id="PF08487">
    <property type="entry name" value="VIT"/>
    <property type="match status" value="1"/>
</dbReference>